<feature type="transmembrane region" description="Helical" evidence="1">
    <location>
        <begin position="101"/>
        <end position="119"/>
    </location>
</feature>
<evidence type="ECO:0000256" key="1">
    <source>
        <dbReference type="SAM" id="Phobius"/>
    </source>
</evidence>
<accession>A0A532V535</accession>
<organism evidence="2 3">
    <name type="scientific">candidate division LCP-89 bacterium B3_LCP</name>
    <dbReference type="NCBI Taxonomy" id="2012998"/>
    <lineage>
        <taxon>Bacteria</taxon>
        <taxon>Pseudomonadati</taxon>
        <taxon>Bacteria division LCP-89</taxon>
    </lineage>
</organism>
<protein>
    <recommendedName>
        <fullName evidence="4">Glycosyltransferase RgtA/B/C/D-like domain-containing protein</fullName>
    </recommendedName>
</protein>
<proteinExistence type="predicted"/>
<feature type="transmembrane region" description="Helical" evidence="1">
    <location>
        <begin position="312"/>
        <end position="331"/>
    </location>
</feature>
<dbReference type="EMBL" id="NJBN01000001">
    <property type="protein sequence ID" value="TKJ42305.1"/>
    <property type="molecule type" value="Genomic_DNA"/>
</dbReference>
<feature type="transmembrane region" description="Helical" evidence="1">
    <location>
        <begin position="182"/>
        <end position="210"/>
    </location>
</feature>
<dbReference type="Proteomes" id="UP000319619">
    <property type="component" value="Unassembled WGS sequence"/>
</dbReference>
<name>A0A532V535_UNCL8</name>
<feature type="transmembrane region" description="Helical" evidence="1">
    <location>
        <begin position="153"/>
        <end position="170"/>
    </location>
</feature>
<sequence>MLVEPSDKKVRDRKFGFLKSWWGIIYIIIVSYALIVMTVFPKWTVDDAYILYRYAHNLADHSELTWNVGEDPIEGYTGIALPVILALFAKLGISPLVMSKIIGIIFYFVSGFVLHLLLRKLKVQRLAHAIVLILYFTAPFNFVHAWSGMETTFFGAILLVCIYALFSNLTPSDKRGPKEAGLILLLLFAGFVRPEGVILAVMSFIALAYYKRKYDRNEFWRFIVRFCILFVIPGFIYFICRWQYYGQFFPNTFYAKDSPTIFEKWSIIKLAIFSIFYLAIPTIGCIILNSINLKAVIAQVKGRYSFLMKPEFLIAGFAVLAFAVLVNFQYLRSRLLMNFEFRFFVPFFSISLIFLGVFLSLGFHALKEVRHNKPMMYRIIGTATIILFAVQLLVNVNQLKKYVYLKTAYKSMIDEEHIPAGTFLRESVPSDEWLIVIHDTGAIPYYSGLKTVDFSRLNDEVLLKKDLSTSEILDYFYSFNAGAVVITSYEWDKIHQPWIYGPEAELIASDPRFEQYVLVKKYKADVPPESPAHDYFLFLFLRKDLSELLDAPLTNS</sequence>
<feature type="transmembrane region" description="Helical" evidence="1">
    <location>
        <begin position="375"/>
        <end position="394"/>
    </location>
</feature>
<reference evidence="2 3" key="1">
    <citation type="submission" date="2017-06" db="EMBL/GenBank/DDBJ databases">
        <title>Novel microbial phyla capable of carbon fixation and sulfur reduction in deep-sea sediments.</title>
        <authorList>
            <person name="Huang J."/>
            <person name="Baker B."/>
            <person name="Wang Y."/>
        </authorList>
    </citation>
    <scope>NUCLEOTIDE SEQUENCE [LARGE SCALE GENOMIC DNA]</scope>
    <source>
        <strain evidence="2">B3_LCP</strain>
    </source>
</reference>
<comment type="caution">
    <text evidence="2">The sequence shown here is derived from an EMBL/GenBank/DDBJ whole genome shotgun (WGS) entry which is preliminary data.</text>
</comment>
<evidence type="ECO:0008006" key="4">
    <source>
        <dbReference type="Google" id="ProtNLM"/>
    </source>
</evidence>
<dbReference type="AlphaFoldDB" id="A0A532V535"/>
<keyword evidence="1" id="KW-0472">Membrane</keyword>
<feature type="transmembrane region" description="Helical" evidence="1">
    <location>
        <begin position="343"/>
        <end position="363"/>
    </location>
</feature>
<feature type="transmembrane region" description="Helical" evidence="1">
    <location>
        <begin position="265"/>
        <end position="291"/>
    </location>
</feature>
<evidence type="ECO:0000313" key="2">
    <source>
        <dbReference type="EMBL" id="TKJ42305.1"/>
    </source>
</evidence>
<feature type="transmembrane region" description="Helical" evidence="1">
    <location>
        <begin position="222"/>
        <end position="245"/>
    </location>
</feature>
<keyword evidence="1" id="KW-0812">Transmembrane</keyword>
<gene>
    <name evidence="2" type="ORF">CEE37_01095</name>
</gene>
<feature type="transmembrane region" description="Helical" evidence="1">
    <location>
        <begin position="21"/>
        <end position="40"/>
    </location>
</feature>
<evidence type="ECO:0000313" key="3">
    <source>
        <dbReference type="Proteomes" id="UP000319619"/>
    </source>
</evidence>
<feature type="transmembrane region" description="Helical" evidence="1">
    <location>
        <begin position="125"/>
        <end position="146"/>
    </location>
</feature>
<keyword evidence="1" id="KW-1133">Transmembrane helix</keyword>